<sequence>MTEPTPLHKAEQAALEAAENTDLVRIVAAVLAAQQATQQHTVPPPAPVRPEFDAKKWFVIGGVVVSVGLVGALFAVAIAIGATCATACLLILRSLWRDISKGR</sequence>
<proteinExistence type="predicted"/>
<gene>
    <name evidence="2" type="ORF">FNH09_40515</name>
</gene>
<feature type="transmembrane region" description="Helical" evidence="1">
    <location>
        <begin position="59"/>
        <end position="92"/>
    </location>
</feature>
<keyword evidence="1" id="KW-0812">Transmembrane</keyword>
<keyword evidence="3" id="KW-1185">Reference proteome</keyword>
<dbReference type="AlphaFoldDB" id="A0A5N8VPR2"/>
<protein>
    <recommendedName>
        <fullName evidence="4">DUF3040 domain-containing protein</fullName>
    </recommendedName>
</protein>
<dbReference type="RefSeq" id="WP_152894865.1">
    <property type="nucleotide sequence ID" value="NZ_VJZD01000294.1"/>
</dbReference>
<accession>A0A5N8VPR2</accession>
<evidence type="ECO:0000313" key="2">
    <source>
        <dbReference type="EMBL" id="MPY37270.1"/>
    </source>
</evidence>
<keyword evidence="1" id="KW-1133">Transmembrane helix</keyword>
<dbReference type="EMBL" id="VJZD01000294">
    <property type="protein sequence ID" value="MPY37270.1"/>
    <property type="molecule type" value="Genomic_DNA"/>
</dbReference>
<comment type="caution">
    <text evidence="2">The sequence shown here is derived from an EMBL/GenBank/DDBJ whole genome shotgun (WGS) entry which is preliminary data.</text>
</comment>
<keyword evidence="1" id="KW-0472">Membrane</keyword>
<dbReference type="Proteomes" id="UP000325849">
    <property type="component" value="Unassembled WGS sequence"/>
</dbReference>
<evidence type="ECO:0000313" key="3">
    <source>
        <dbReference type="Proteomes" id="UP000325849"/>
    </source>
</evidence>
<evidence type="ECO:0008006" key="4">
    <source>
        <dbReference type="Google" id="ProtNLM"/>
    </source>
</evidence>
<evidence type="ECO:0000256" key="1">
    <source>
        <dbReference type="SAM" id="Phobius"/>
    </source>
</evidence>
<organism evidence="2 3">
    <name type="scientific">Streptomyces adustus</name>
    <dbReference type="NCBI Taxonomy" id="1609272"/>
    <lineage>
        <taxon>Bacteria</taxon>
        <taxon>Bacillati</taxon>
        <taxon>Actinomycetota</taxon>
        <taxon>Actinomycetes</taxon>
        <taxon>Kitasatosporales</taxon>
        <taxon>Streptomycetaceae</taxon>
        <taxon>Streptomyces</taxon>
    </lineage>
</organism>
<reference evidence="2 3" key="1">
    <citation type="submission" date="2019-07" db="EMBL/GenBank/DDBJ databases">
        <title>New species of Amycolatopsis and Streptomyces.</title>
        <authorList>
            <person name="Duangmal K."/>
            <person name="Teo W.F.A."/>
            <person name="Lipun K."/>
        </authorList>
    </citation>
    <scope>NUCLEOTIDE SEQUENCE [LARGE SCALE GENOMIC DNA]</scope>
    <source>
        <strain evidence="2 3">NBRC 109810</strain>
    </source>
</reference>
<name>A0A5N8VPR2_9ACTN</name>